<keyword evidence="5" id="KW-1185">Reference proteome</keyword>
<dbReference type="GO" id="GO:0005737">
    <property type="term" value="C:cytoplasm"/>
    <property type="evidence" value="ECO:0007669"/>
    <property type="project" value="TreeGrafter"/>
</dbReference>
<protein>
    <submittedName>
        <fullName evidence="4">Uncharacterized protein</fullName>
    </submittedName>
</protein>
<dbReference type="InterPro" id="IPR010977">
    <property type="entry name" value="Aromatic_deC"/>
</dbReference>
<dbReference type="InterPro" id="IPR002129">
    <property type="entry name" value="PyrdxlP-dep_de-COase"/>
</dbReference>
<name>A0A9W8APU2_9FUNG</name>
<dbReference type="SUPFAM" id="SSF53383">
    <property type="entry name" value="PLP-dependent transferases"/>
    <property type="match status" value="1"/>
</dbReference>
<proteinExistence type="predicted"/>
<keyword evidence="2" id="KW-0456">Lyase</keyword>
<dbReference type="GO" id="GO:0016831">
    <property type="term" value="F:carboxy-lyase activity"/>
    <property type="evidence" value="ECO:0007669"/>
    <property type="project" value="UniProtKB-KW"/>
</dbReference>
<feature type="non-terminal residue" evidence="4">
    <location>
        <position position="1"/>
    </location>
</feature>
<dbReference type="Gene3D" id="1.20.1340.10">
    <property type="entry name" value="dopa decarboxylase, N-terminal domain"/>
    <property type="match status" value="1"/>
</dbReference>
<evidence type="ECO:0000256" key="2">
    <source>
        <dbReference type="ARBA" id="ARBA00022793"/>
    </source>
</evidence>
<dbReference type="GO" id="GO:0030170">
    <property type="term" value="F:pyridoxal phosphate binding"/>
    <property type="evidence" value="ECO:0007669"/>
    <property type="project" value="InterPro"/>
</dbReference>
<dbReference type="InterPro" id="IPR015424">
    <property type="entry name" value="PyrdxlP-dep_Trfase"/>
</dbReference>
<gene>
    <name evidence="4" type="ORF">IWQ62_004026</name>
</gene>
<evidence type="ECO:0000313" key="4">
    <source>
        <dbReference type="EMBL" id="KAJ1960977.1"/>
    </source>
</evidence>
<dbReference type="GO" id="GO:0019752">
    <property type="term" value="P:carboxylic acid metabolic process"/>
    <property type="evidence" value="ECO:0007669"/>
    <property type="project" value="InterPro"/>
</dbReference>
<evidence type="ECO:0000313" key="5">
    <source>
        <dbReference type="Proteomes" id="UP001150925"/>
    </source>
</evidence>
<keyword evidence="2" id="KW-0210">Decarboxylase</keyword>
<dbReference type="Pfam" id="PF00282">
    <property type="entry name" value="Pyridoxal_deC"/>
    <property type="match status" value="1"/>
</dbReference>
<dbReference type="PANTHER" id="PTHR11999">
    <property type="entry name" value="GROUP II PYRIDOXAL-5-PHOSPHATE DECARBOXYLASE"/>
    <property type="match status" value="1"/>
</dbReference>
<dbReference type="OrthoDB" id="639767at2759"/>
<dbReference type="EMBL" id="JANBPY010001228">
    <property type="protein sequence ID" value="KAJ1960977.1"/>
    <property type="molecule type" value="Genomic_DNA"/>
</dbReference>
<dbReference type="PRINTS" id="PR00800">
    <property type="entry name" value="YHDCRBOXLASE"/>
</dbReference>
<reference evidence="4" key="1">
    <citation type="submission" date="2022-07" db="EMBL/GenBank/DDBJ databases">
        <title>Phylogenomic reconstructions and comparative analyses of Kickxellomycotina fungi.</title>
        <authorList>
            <person name="Reynolds N.K."/>
            <person name="Stajich J.E."/>
            <person name="Barry K."/>
            <person name="Grigoriev I.V."/>
            <person name="Crous P."/>
            <person name="Smith M.E."/>
        </authorList>
    </citation>
    <scope>NUCLEOTIDE SEQUENCE</scope>
    <source>
        <strain evidence="4">RSA 1196</strain>
    </source>
</reference>
<dbReference type="AlphaFoldDB" id="A0A9W8APU2"/>
<sequence length="73" mass="8503">MDAEEFRKHGYEAVDAAVRYMKEVNDYPVIAQVKPDYLRPLLPTEAPESPESFDVIIKDFYDKIMPGITHWQS</sequence>
<evidence type="ECO:0000256" key="3">
    <source>
        <dbReference type="ARBA" id="ARBA00022898"/>
    </source>
</evidence>
<dbReference type="PANTHER" id="PTHR11999:SF70">
    <property type="entry name" value="MIP05841P"/>
    <property type="match status" value="1"/>
</dbReference>
<comment type="cofactor">
    <cofactor evidence="1">
        <name>pyridoxal 5'-phosphate</name>
        <dbReference type="ChEBI" id="CHEBI:597326"/>
    </cofactor>
</comment>
<organism evidence="4 5">
    <name type="scientific">Dispira parvispora</name>
    <dbReference type="NCBI Taxonomy" id="1520584"/>
    <lineage>
        <taxon>Eukaryota</taxon>
        <taxon>Fungi</taxon>
        <taxon>Fungi incertae sedis</taxon>
        <taxon>Zoopagomycota</taxon>
        <taxon>Kickxellomycotina</taxon>
        <taxon>Dimargaritomycetes</taxon>
        <taxon>Dimargaritales</taxon>
        <taxon>Dimargaritaceae</taxon>
        <taxon>Dispira</taxon>
    </lineage>
</organism>
<dbReference type="GO" id="GO:0006520">
    <property type="term" value="P:amino acid metabolic process"/>
    <property type="evidence" value="ECO:0007669"/>
    <property type="project" value="InterPro"/>
</dbReference>
<comment type="caution">
    <text evidence="4">The sequence shown here is derived from an EMBL/GenBank/DDBJ whole genome shotgun (WGS) entry which is preliminary data.</text>
</comment>
<keyword evidence="3" id="KW-0663">Pyridoxal phosphate</keyword>
<evidence type="ECO:0000256" key="1">
    <source>
        <dbReference type="ARBA" id="ARBA00001933"/>
    </source>
</evidence>
<accession>A0A9W8APU2</accession>
<dbReference type="Proteomes" id="UP001150925">
    <property type="component" value="Unassembled WGS sequence"/>
</dbReference>